<keyword evidence="5 8" id="KW-0560">Oxidoreductase</keyword>
<dbReference type="PANTHER" id="PTHR43876">
    <property type="entry name" value="UBIQUINONE BIOSYNTHESIS MONOOXYGENASE COQ6, MITOCHONDRIAL"/>
    <property type="match status" value="1"/>
</dbReference>
<evidence type="ECO:0000256" key="6">
    <source>
        <dbReference type="ARBA" id="ARBA00023033"/>
    </source>
</evidence>
<proteinExistence type="inferred from homology"/>
<dbReference type="AlphaFoldDB" id="A0A2H9T4D6"/>
<evidence type="ECO:0000256" key="4">
    <source>
        <dbReference type="ARBA" id="ARBA00022827"/>
    </source>
</evidence>
<comment type="cofactor">
    <cofactor evidence="1">
        <name>FAD</name>
        <dbReference type="ChEBI" id="CHEBI:57692"/>
    </cofactor>
</comment>
<dbReference type="InterPro" id="IPR010971">
    <property type="entry name" value="UbiH/COQ6"/>
</dbReference>
<comment type="similarity">
    <text evidence="2">Belongs to the UbiH/COQ6 family.</text>
</comment>
<sequence length="417" mass="45738">MTQQNYDVLVIGGGMVGATLAAALAQKNIKVAVFDRTFPPSFVASDPPDIRVSALTKASENILKNVGAWSSMTAMRMCPYRKMAVWEKLSSPFDAISGQWNKTVFDSANTEFSELGFIVENRVIQLGLLDNMKKQGVTLFCPAHIISMDMSGANSSVTLSDGRIITGTLLVGADGANSQVRQKAGLGLDQQDYQQQCLVATVEIENGCQDITWQAFTATGPEAFLPLPDVNGKSFASIVWYNQPQTVRQLQNLSDRQFLSTLQSTFPDTLPPLKKLYQRASFPIARRHAHHYCKKNVVLIGDAAHTINPLAGQGVNLGLQDAAWLAEILETGVQQGRSLGCLSILKEYEMLRRPENTKMMYIMDAFYHTFSNNYLPLKILRNIGLGVTGKITPAVHKVMGYAMGTSGKQPKLAQRSV</sequence>
<evidence type="ECO:0000256" key="5">
    <source>
        <dbReference type="ARBA" id="ARBA00023002"/>
    </source>
</evidence>
<dbReference type="GO" id="GO:0006744">
    <property type="term" value="P:ubiquinone biosynthetic process"/>
    <property type="evidence" value="ECO:0007669"/>
    <property type="project" value="InterPro"/>
</dbReference>
<comment type="caution">
    <text evidence="8">The sequence shown here is derived from an EMBL/GenBank/DDBJ whole genome shotgun (WGS) entry which is preliminary data.</text>
</comment>
<dbReference type="FunFam" id="3.50.50.60:FF:000021">
    <property type="entry name" value="Ubiquinone biosynthesis monooxygenase COQ6"/>
    <property type="match status" value="1"/>
</dbReference>
<evidence type="ECO:0000256" key="1">
    <source>
        <dbReference type="ARBA" id="ARBA00001974"/>
    </source>
</evidence>
<dbReference type="InterPro" id="IPR036188">
    <property type="entry name" value="FAD/NAD-bd_sf"/>
</dbReference>
<protein>
    <submittedName>
        <fullName evidence="8">2-octaprenyl-3-methyl-6-methoxy-1,4-benzoquinol hydroxylase</fullName>
        <ecNumber evidence="8">1.14.13.-</ecNumber>
    </submittedName>
</protein>
<accession>A0A2H9T4D6</accession>
<dbReference type="InterPro" id="IPR002938">
    <property type="entry name" value="FAD-bd"/>
</dbReference>
<organism evidence="8">
    <name type="scientific">invertebrate metagenome</name>
    <dbReference type="NCBI Taxonomy" id="1711999"/>
    <lineage>
        <taxon>unclassified sequences</taxon>
        <taxon>metagenomes</taxon>
        <taxon>organismal metagenomes</taxon>
    </lineage>
</organism>
<dbReference type="Gene3D" id="3.50.50.60">
    <property type="entry name" value="FAD/NAD(P)-binding domain"/>
    <property type="match status" value="2"/>
</dbReference>
<dbReference type="Pfam" id="PF01494">
    <property type="entry name" value="FAD_binding_3"/>
    <property type="match status" value="1"/>
</dbReference>
<evidence type="ECO:0000256" key="2">
    <source>
        <dbReference type="ARBA" id="ARBA00005349"/>
    </source>
</evidence>
<dbReference type="SUPFAM" id="SSF51905">
    <property type="entry name" value="FAD/NAD(P)-binding domain"/>
    <property type="match status" value="1"/>
</dbReference>
<keyword evidence="3" id="KW-0285">Flavoprotein</keyword>
<dbReference type="InterPro" id="IPR051205">
    <property type="entry name" value="UbiH/COQ6_monooxygenase"/>
</dbReference>
<reference evidence="8" key="1">
    <citation type="journal article" date="2017" name="Appl. Environ. Microbiol.">
        <title>Molecular characterization of an Endozoicomonas-like organism causing infection in king scallop Pecten maximus L.</title>
        <authorList>
            <person name="Cano I."/>
            <person name="van Aerle R."/>
            <person name="Ross S."/>
            <person name="Verner-Jeffreys D.W."/>
            <person name="Paley R.K."/>
            <person name="Rimmer G."/>
            <person name="Ryder D."/>
            <person name="Hooper P."/>
            <person name="Stone D."/>
            <person name="Feist S.W."/>
        </authorList>
    </citation>
    <scope>NUCLEOTIDE SEQUENCE</scope>
</reference>
<keyword evidence="6" id="KW-0503">Monooxygenase</keyword>
<dbReference type="PANTHER" id="PTHR43876:SF10">
    <property type="entry name" value="3-DEMETHOXYUBIQUINOL 3-HYDROXYLASE"/>
    <property type="match status" value="1"/>
</dbReference>
<dbReference type="EMBL" id="NSIT01000273">
    <property type="protein sequence ID" value="PJE78074.1"/>
    <property type="molecule type" value="Genomic_DNA"/>
</dbReference>
<evidence type="ECO:0000256" key="3">
    <source>
        <dbReference type="ARBA" id="ARBA00022630"/>
    </source>
</evidence>
<gene>
    <name evidence="8" type="primary">ubiF</name>
    <name evidence="8" type="ORF">CI610_02994</name>
</gene>
<feature type="domain" description="FAD-binding" evidence="7">
    <location>
        <begin position="6"/>
        <end position="358"/>
    </location>
</feature>
<evidence type="ECO:0000313" key="8">
    <source>
        <dbReference type="EMBL" id="PJE78074.1"/>
    </source>
</evidence>
<dbReference type="GO" id="GO:0071949">
    <property type="term" value="F:FAD binding"/>
    <property type="evidence" value="ECO:0007669"/>
    <property type="project" value="InterPro"/>
</dbReference>
<dbReference type="GO" id="GO:0008682">
    <property type="term" value="F:3-demethoxyubiquinol 3-hydroxylase activity"/>
    <property type="evidence" value="ECO:0007669"/>
    <property type="project" value="TreeGrafter"/>
</dbReference>
<evidence type="ECO:0000259" key="7">
    <source>
        <dbReference type="Pfam" id="PF01494"/>
    </source>
</evidence>
<name>A0A2H9T4D6_9ZZZZ</name>
<keyword evidence="4" id="KW-0274">FAD</keyword>
<dbReference type="NCBIfam" id="TIGR01988">
    <property type="entry name" value="Ubi-OHases"/>
    <property type="match status" value="1"/>
</dbReference>
<dbReference type="EC" id="1.14.13.-" evidence="8"/>
<dbReference type="PRINTS" id="PR00420">
    <property type="entry name" value="RNGMNOXGNASE"/>
</dbReference>